<accession>A0AAW1NP36</accession>
<evidence type="ECO:0000256" key="3">
    <source>
        <dbReference type="ARBA" id="ARBA00022741"/>
    </source>
</evidence>
<evidence type="ECO:0000256" key="4">
    <source>
        <dbReference type="ARBA" id="ARBA00022777"/>
    </source>
</evidence>
<proteinExistence type="inferred from homology"/>
<dbReference type="Pfam" id="PF00069">
    <property type="entry name" value="Pkinase"/>
    <property type="match status" value="1"/>
</dbReference>
<evidence type="ECO:0000313" key="14">
    <source>
        <dbReference type="Proteomes" id="UP001465755"/>
    </source>
</evidence>
<reference evidence="13 14" key="1">
    <citation type="journal article" date="2024" name="Nat. Commun.">
        <title>Phylogenomics reveals the evolutionary origins of lichenization in chlorophyte algae.</title>
        <authorList>
            <person name="Puginier C."/>
            <person name="Libourel C."/>
            <person name="Otte J."/>
            <person name="Skaloud P."/>
            <person name="Haon M."/>
            <person name="Grisel S."/>
            <person name="Petersen M."/>
            <person name="Berrin J.G."/>
            <person name="Delaux P.M."/>
            <person name="Dal Grande F."/>
            <person name="Keller J."/>
        </authorList>
    </citation>
    <scope>NUCLEOTIDE SEQUENCE [LARGE SCALE GENOMIC DNA]</scope>
    <source>
        <strain evidence="13 14">SAG 2036</strain>
    </source>
</reference>
<feature type="binding site" evidence="7">
    <location>
        <begin position="146"/>
        <end position="147"/>
    </location>
    <ligand>
        <name>ATP</name>
        <dbReference type="ChEBI" id="CHEBI:30616"/>
    </ligand>
</feature>
<comment type="similarity">
    <text evidence="10">Belongs to the protein kinase superfamily.</text>
</comment>
<dbReference type="AlphaFoldDB" id="A0AAW1NP36"/>
<dbReference type="Proteomes" id="UP001465755">
    <property type="component" value="Unassembled WGS sequence"/>
</dbReference>
<evidence type="ECO:0000313" key="13">
    <source>
        <dbReference type="EMBL" id="KAK9791856.1"/>
    </source>
</evidence>
<feature type="cross-link" description="Glycyl lysine isopeptide (Lys-Gly) (interchain with G-Cter in SUMO2)" evidence="8">
    <location>
        <position position="144"/>
    </location>
</feature>
<sequence length="394" mass="43432">MAGQPVQMHRSASELHIYQKFDVGDTLGSGGFSVVYKARELNSGEIVAIKVIDLARYSPSDTTLKREIDILTKARHPNIIQLRSVFFTEKSVFMVMEYAPGGELLARIRKQVRFPERQAAHIIKQLLGAVAYLHTCGVVHRDIKLENILLTSRRSIDVKLADFGLSKCFEHEPLQTMCGSPQYVSPEVLAMAESRHGTVPAKAYTPAVDVWSAGVVLFMLLSGYSPFDDDDDHKVFQKIRRGQCDVDDPIWKRISAPAKDLVAGMLMVNPKKRLTAQQALEHPWLMFWERREATEAEQRAKAAPADTPKPPADAGAPSSKPRGEPRHIHAHSHSGGRAASLEPTPQQTKAKEGEEAQAGNAPKAPTADKAVQQRAEGVNDAEAGQQRAHSKFNG</sequence>
<keyword evidence="1 10" id="KW-0723">Serine/threonine-protein kinase</keyword>
<feature type="compositionally biased region" description="Low complexity" evidence="11">
    <location>
        <begin position="301"/>
        <end position="317"/>
    </location>
</feature>
<feature type="domain" description="Protein kinase" evidence="12">
    <location>
        <begin position="21"/>
        <end position="285"/>
    </location>
</feature>
<dbReference type="InterPro" id="IPR000719">
    <property type="entry name" value="Prot_kinase_dom"/>
</dbReference>
<dbReference type="PANTHER" id="PTHR24350">
    <property type="entry name" value="SERINE/THREONINE-PROTEIN KINASE IAL-RELATED"/>
    <property type="match status" value="1"/>
</dbReference>
<evidence type="ECO:0000256" key="7">
    <source>
        <dbReference type="PIRSR" id="PIRSR630616-2"/>
    </source>
</evidence>
<keyword evidence="14" id="KW-1185">Reference proteome</keyword>
<evidence type="ECO:0000256" key="9">
    <source>
        <dbReference type="PROSITE-ProRule" id="PRU10141"/>
    </source>
</evidence>
<dbReference type="CDD" id="cd05117">
    <property type="entry name" value="STKc_CAMK"/>
    <property type="match status" value="1"/>
</dbReference>
<dbReference type="PROSITE" id="PS00108">
    <property type="entry name" value="PROTEIN_KINASE_ST"/>
    <property type="match status" value="1"/>
</dbReference>
<dbReference type="SMART" id="SM00220">
    <property type="entry name" value="S_TKc"/>
    <property type="match status" value="1"/>
</dbReference>
<dbReference type="InterPro" id="IPR008271">
    <property type="entry name" value="Ser/Thr_kinase_AS"/>
</dbReference>
<evidence type="ECO:0000256" key="2">
    <source>
        <dbReference type="ARBA" id="ARBA00022679"/>
    </source>
</evidence>
<evidence type="ECO:0000256" key="6">
    <source>
        <dbReference type="PIRSR" id="PIRSR630616-1"/>
    </source>
</evidence>
<dbReference type="PROSITE" id="PS50011">
    <property type="entry name" value="PROTEIN_KINASE_DOM"/>
    <property type="match status" value="1"/>
</dbReference>
<evidence type="ECO:0000256" key="11">
    <source>
        <dbReference type="SAM" id="MobiDB-lite"/>
    </source>
</evidence>
<comment type="caution">
    <text evidence="13">The sequence shown here is derived from an EMBL/GenBank/DDBJ whole genome shotgun (WGS) entry which is preliminary data.</text>
</comment>
<evidence type="ECO:0000256" key="8">
    <source>
        <dbReference type="PIRSR" id="PIRSR630616-3"/>
    </source>
</evidence>
<feature type="binding site" evidence="7">
    <location>
        <position position="162"/>
    </location>
    <ligand>
        <name>ATP</name>
        <dbReference type="ChEBI" id="CHEBI:30616"/>
    </ligand>
</feature>
<keyword evidence="3 7" id="KW-0547">Nucleotide-binding</keyword>
<evidence type="ECO:0000256" key="5">
    <source>
        <dbReference type="ARBA" id="ARBA00022840"/>
    </source>
</evidence>
<evidence type="ECO:0000256" key="10">
    <source>
        <dbReference type="RuleBase" id="RU000304"/>
    </source>
</evidence>
<dbReference type="GO" id="GO:0005524">
    <property type="term" value="F:ATP binding"/>
    <property type="evidence" value="ECO:0007669"/>
    <property type="project" value="UniProtKB-UniRule"/>
</dbReference>
<dbReference type="InterPro" id="IPR011009">
    <property type="entry name" value="Kinase-like_dom_sf"/>
</dbReference>
<protein>
    <recommendedName>
        <fullName evidence="12">Protein kinase domain-containing protein</fullName>
    </recommendedName>
</protein>
<keyword evidence="2" id="KW-0808">Transferase</keyword>
<feature type="region of interest" description="Disordered" evidence="11">
    <location>
        <begin position="295"/>
        <end position="394"/>
    </location>
</feature>
<keyword evidence="4" id="KW-0418">Kinase</keyword>
<feature type="binding site" evidence="7">
    <location>
        <begin position="97"/>
        <end position="99"/>
    </location>
    <ligand>
        <name>ATP</name>
        <dbReference type="ChEBI" id="CHEBI:30616"/>
    </ligand>
</feature>
<dbReference type="GO" id="GO:0004674">
    <property type="term" value="F:protein serine/threonine kinase activity"/>
    <property type="evidence" value="ECO:0007669"/>
    <property type="project" value="UniProtKB-KW"/>
</dbReference>
<feature type="active site" description="Proton acceptor" evidence="6">
    <location>
        <position position="142"/>
    </location>
</feature>
<evidence type="ECO:0000259" key="12">
    <source>
        <dbReference type="PROSITE" id="PS50011"/>
    </source>
</evidence>
<gene>
    <name evidence="13" type="ORF">WJX73_005295</name>
</gene>
<dbReference type="SUPFAM" id="SSF56112">
    <property type="entry name" value="Protein kinase-like (PK-like)"/>
    <property type="match status" value="1"/>
</dbReference>
<dbReference type="FunFam" id="1.10.510.10:FF:000571">
    <property type="entry name" value="Maternal embryonic leucine zipper kinase"/>
    <property type="match status" value="1"/>
</dbReference>
<dbReference type="InterPro" id="IPR030616">
    <property type="entry name" value="Aur-like"/>
</dbReference>
<feature type="binding site" evidence="7 9">
    <location>
        <position position="50"/>
    </location>
    <ligand>
        <name>ATP</name>
        <dbReference type="ChEBI" id="CHEBI:30616"/>
    </ligand>
</feature>
<dbReference type="FunFam" id="3.30.200.20:FF:000042">
    <property type="entry name" value="Aurora kinase A"/>
    <property type="match status" value="1"/>
</dbReference>
<dbReference type="InterPro" id="IPR017441">
    <property type="entry name" value="Protein_kinase_ATP_BS"/>
</dbReference>
<organism evidence="13 14">
    <name type="scientific">Symbiochloris irregularis</name>
    <dbReference type="NCBI Taxonomy" id="706552"/>
    <lineage>
        <taxon>Eukaryota</taxon>
        <taxon>Viridiplantae</taxon>
        <taxon>Chlorophyta</taxon>
        <taxon>core chlorophytes</taxon>
        <taxon>Trebouxiophyceae</taxon>
        <taxon>Trebouxiales</taxon>
        <taxon>Trebouxiaceae</taxon>
        <taxon>Symbiochloris</taxon>
    </lineage>
</organism>
<dbReference type="PROSITE" id="PS00107">
    <property type="entry name" value="PROTEIN_KINASE_ATP"/>
    <property type="match status" value="1"/>
</dbReference>
<keyword evidence="5 7" id="KW-0067">ATP-binding</keyword>
<dbReference type="EMBL" id="JALJOQ010000170">
    <property type="protein sequence ID" value="KAK9791856.1"/>
    <property type="molecule type" value="Genomic_DNA"/>
</dbReference>
<evidence type="ECO:0000256" key="1">
    <source>
        <dbReference type="ARBA" id="ARBA00022527"/>
    </source>
</evidence>
<dbReference type="Gene3D" id="1.10.510.10">
    <property type="entry name" value="Transferase(Phosphotransferase) domain 1"/>
    <property type="match status" value="1"/>
</dbReference>
<name>A0AAW1NP36_9CHLO</name>